<dbReference type="NCBIfam" id="TIGR01479">
    <property type="entry name" value="GMP_PMI"/>
    <property type="match status" value="1"/>
</dbReference>
<reference evidence="11 12" key="1">
    <citation type="submission" date="2018-10" db="EMBL/GenBank/DDBJ databases">
        <title>Genomic Encyclopedia of Type Strains, Phase IV (KMG-IV): sequencing the most valuable type-strain genomes for metagenomic binning, comparative biology and taxonomic classification.</title>
        <authorList>
            <person name="Goeker M."/>
        </authorList>
    </citation>
    <scope>NUCLEOTIDE SEQUENCE [LARGE SCALE GENOMIC DNA]</scope>
    <source>
        <strain evidence="11 12">DSM 4734</strain>
    </source>
</reference>
<dbReference type="InterPro" id="IPR054566">
    <property type="entry name" value="ManC/GMP-like_b-helix"/>
</dbReference>
<evidence type="ECO:0000256" key="5">
    <source>
        <dbReference type="ARBA" id="ARBA00022741"/>
    </source>
</evidence>
<dbReference type="InterPro" id="IPR005835">
    <property type="entry name" value="NTP_transferase_dom"/>
</dbReference>
<feature type="domain" description="Nucleotidyl transferase" evidence="9">
    <location>
        <begin position="6"/>
        <end position="288"/>
    </location>
</feature>
<dbReference type="GO" id="GO:0008299">
    <property type="term" value="P:isoprenoid biosynthetic process"/>
    <property type="evidence" value="ECO:0007669"/>
    <property type="project" value="InterPro"/>
</dbReference>
<evidence type="ECO:0000256" key="1">
    <source>
        <dbReference type="ARBA" id="ARBA00006115"/>
    </source>
</evidence>
<dbReference type="Proteomes" id="UP000273675">
    <property type="component" value="Unassembled WGS sequence"/>
</dbReference>
<keyword evidence="4 11" id="KW-0548">Nucleotidyltransferase</keyword>
<comment type="catalytic activity">
    <reaction evidence="7">
        <text>alpha-D-mannose 1-phosphate + GTP + H(+) = GDP-alpha-D-mannose + diphosphate</text>
        <dbReference type="Rhea" id="RHEA:15229"/>
        <dbReference type="ChEBI" id="CHEBI:15378"/>
        <dbReference type="ChEBI" id="CHEBI:33019"/>
        <dbReference type="ChEBI" id="CHEBI:37565"/>
        <dbReference type="ChEBI" id="CHEBI:57527"/>
        <dbReference type="ChEBI" id="CHEBI:58409"/>
        <dbReference type="EC" id="2.7.7.13"/>
    </reaction>
</comment>
<dbReference type="AlphaFoldDB" id="A0A495CXZ0"/>
<dbReference type="PANTHER" id="PTHR46390:SF1">
    <property type="entry name" value="MANNOSE-1-PHOSPHATE GUANYLYLTRANSFERASE"/>
    <property type="match status" value="1"/>
</dbReference>
<dbReference type="InterPro" id="IPR029044">
    <property type="entry name" value="Nucleotide-diphossugar_trans"/>
</dbReference>
<evidence type="ECO:0000256" key="8">
    <source>
        <dbReference type="RuleBase" id="RU004190"/>
    </source>
</evidence>
<dbReference type="Pfam" id="PF00483">
    <property type="entry name" value="NTP_transferase"/>
    <property type="match status" value="1"/>
</dbReference>
<proteinExistence type="inferred from homology"/>
<dbReference type="SUPFAM" id="SSF53448">
    <property type="entry name" value="Nucleotide-diphospho-sugar transferases"/>
    <property type="match status" value="1"/>
</dbReference>
<sequence length="361" mass="38935">MALVVPVIMSGGSGTRLWPLSRTAHPKQLHALVSDMTMIQETVSRVAETRKDFRFAPPIVILNERQHALARLQLDALGVRPSHFVVEPVARNTAAVAAVAATLVAREHGDDAIVLLLPADHHIRKPDAFHDAIEAALSLANSDHIITFGIEPSTPETGYGYIERGEPVATGYRVKRFTEKPVREVAERFVAAGDFYWNAGIFMFGSGAVLAEMDALCPDISVISREALANGMVDGDLITLCADAFSRCPANSFDYAVMEKTERAAVIPADIGWSDVGAWNALWEIADDKTPEGNVSRGDVHFVDTQNSYVMAAGRRVGVVGLDNVVIVVTDDAVLVSDGARTQDVKVLVNALVDEGRGDLL</sequence>
<evidence type="ECO:0000313" key="11">
    <source>
        <dbReference type="EMBL" id="RKQ94166.1"/>
    </source>
</evidence>
<dbReference type="InterPro" id="IPR051161">
    <property type="entry name" value="Mannose-6P_isomerase_type2"/>
</dbReference>
<evidence type="ECO:0000313" key="12">
    <source>
        <dbReference type="Proteomes" id="UP000273675"/>
    </source>
</evidence>
<dbReference type="GO" id="GO:0004475">
    <property type="term" value="F:mannose-1-phosphate guanylyltransferase (GTP) activity"/>
    <property type="evidence" value="ECO:0007669"/>
    <property type="project" value="UniProtKB-EC"/>
</dbReference>
<evidence type="ECO:0000256" key="7">
    <source>
        <dbReference type="ARBA" id="ARBA00047343"/>
    </source>
</evidence>
<dbReference type="SUPFAM" id="SSF159283">
    <property type="entry name" value="Guanosine diphospho-D-mannose pyrophosphorylase/mannose-6-phosphate isomerase linker domain"/>
    <property type="match status" value="1"/>
</dbReference>
<dbReference type="Gene3D" id="3.90.550.10">
    <property type="entry name" value="Spore Coat Polysaccharide Biosynthesis Protein SpsA, Chain A"/>
    <property type="match status" value="1"/>
</dbReference>
<evidence type="ECO:0000256" key="4">
    <source>
        <dbReference type="ARBA" id="ARBA00022695"/>
    </source>
</evidence>
<dbReference type="PROSITE" id="PS01295">
    <property type="entry name" value="ISPD"/>
    <property type="match status" value="1"/>
</dbReference>
<organism evidence="11 12">
    <name type="scientific">Maricaulis maris</name>
    <dbReference type="NCBI Taxonomy" id="74318"/>
    <lineage>
        <taxon>Bacteria</taxon>
        <taxon>Pseudomonadati</taxon>
        <taxon>Pseudomonadota</taxon>
        <taxon>Alphaproteobacteria</taxon>
        <taxon>Maricaulales</taxon>
        <taxon>Maricaulaceae</taxon>
        <taxon>Maricaulis</taxon>
    </lineage>
</organism>
<dbReference type="CDD" id="cd02509">
    <property type="entry name" value="GDP-M1P_Guanylyltransferase"/>
    <property type="match status" value="1"/>
</dbReference>
<keyword evidence="11" id="KW-0413">Isomerase</keyword>
<evidence type="ECO:0000259" key="9">
    <source>
        <dbReference type="Pfam" id="PF00483"/>
    </source>
</evidence>
<dbReference type="EMBL" id="RBIM01000008">
    <property type="protein sequence ID" value="RKQ94166.1"/>
    <property type="molecule type" value="Genomic_DNA"/>
</dbReference>
<dbReference type="FunFam" id="3.90.550.10:FF:000046">
    <property type="entry name" value="Mannose-1-phosphate guanylyltransferase (GDP)"/>
    <property type="match status" value="1"/>
</dbReference>
<protein>
    <recommendedName>
        <fullName evidence="2">mannose-1-phosphate guanylyltransferase</fullName>
        <ecNumber evidence="2">2.7.7.13</ecNumber>
    </recommendedName>
</protein>
<dbReference type="InterPro" id="IPR049577">
    <property type="entry name" value="GMPP_N"/>
</dbReference>
<dbReference type="Pfam" id="PF22640">
    <property type="entry name" value="ManC_GMP_beta-helix"/>
    <property type="match status" value="1"/>
</dbReference>
<keyword evidence="6" id="KW-0342">GTP-binding</keyword>
<dbReference type="GO" id="GO:0016853">
    <property type="term" value="F:isomerase activity"/>
    <property type="evidence" value="ECO:0007669"/>
    <property type="project" value="UniProtKB-KW"/>
</dbReference>
<evidence type="ECO:0000256" key="2">
    <source>
        <dbReference type="ARBA" id="ARBA00012387"/>
    </source>
</evidence>
<evidence type="ECO:0000256" key="6">
    <source>
        <dbReference type="ARBA" id="ARBA00023134"/>
    </source>
</evidence>
<gene>
    <name evidence="11" type="ORF">C7435_3139</name>
</gene>
<evidence type="ECO:0000256" key="3">
    <source>
        <dbReference type="ARBA" id="ARBA00022679"/>
    </source>
</evidence>
<feature type="domain" description="MannoseP isomerase/GMP-like beta-helix" evidence="10">
    <location>
        <begin position="302"/>
        <end position="352"/>
    </location>
</feature>
<dbReference type="GO" id="GO:0000271">
    <property type="term" value="P:polysaccharide biosynthetic process"/>
    <property type="evidence" value="ECO:0007669"/>
    <property type="project" value="InterPro"/>
</dbReference>
<name>A0A495CXZ0_9PROT</name>
<comment type="caution">
    <text evidence="11">The sequence shown here is derived from an EMBL/GenBank/DDBJ whole genome shotgun (WGS) entry which is preliminary data.</text>
</comment>
<keyword evidence="3 11" id="KW-0808">Transferase</keyword>
<dbReference type="PANTHER" id="PTHR46390">
    <property type="entry name" value="MANNOSE-1-PHOSPHATE GUANYLYLTRANSFERASE"/>
    <property type="match status" value="1"/>
</dbReference>
<accession>A0A495CXZ0</accession>
<dbReference type="InterPro" id="IPR018294">
    <property type="entry name" value="ISPD_synthase_CS"/>
</dbReference>
<dbReference type="GO" id="GO:0009298">
    <property type="term" value="P:GDP-mannose biosynthetic process"/>
    <property type="evidence" value="ECO:0007669"/>
    <property type="project" value="TreeGrafter"/>
</dbReference>
<dbReference type="GO" id="GO:0005525">
    <property type="term" value="F:GTP binding"/>
    <property type="evidence" value="ECO:0007669"/>
    <property type="project" value="UniProtKB-KW"/>
</dbReference>
<keyword evidence="5" id="KW-0547">Nucleotide-binding</keyword>
<evidence type="ECO:0000259" key="10">
    <source>
        <dbReference type="Pfam" id="PF22640"/>
    </source>
</evidence>
<comment type="similarity">
    <text evidence="1 8">Belongs to the mannose-6-phosphate isomerase type 2 family.</text>
</comment>
<dbReference type="EC" id="2.7.7.13" evidence="2"/>
<dbReference type="InterPro" id="IPR006375">
    <property type="entry name" value="Man1P_GuaTrfase/Man6P_Isoase"/>
</dbReference>